<dbReference type="OrthoDB" id="342730at2759"/>
<reference evidence="8" key="1">
    <citation type="submission" date="2025-08" db="UniProtKB">
        <authorList>
            <consortium name="RefSeq"/>
        </authorList>
    </citation>
    <scope>IDENTIFICATION</scope>
    <source>
        <tissue evidence="8">Whole organism</tissue>
    </source>
</reference>
<keyword evidence="3" id="KW-0862">Zinc</keyword>
<keyword evidence="1" id="KW-0479">Metal-binding</keyword>
<dbReference type="InterPro" id="IPR013083">
    <property type="entry name" value="Znf_RING/FYVE/PHD"/>
</dbReference>
<dbReference type="RefSeq" id="XP_052120308.1">
    <property type="nucleotide sequence ID" value="XM_052264348.1"/>
</dbReference>
<organism evidence="7 8">
    <name type="scientific">Frankliniella occidentalis</name>
    <name type="common">Western flower thrips</name>
    <name type="synonym">Euthrips occidentalis</name>
    <dbReference type="NCBI Taxonomy" id="133901"/>
    <lineage>
        <taxon>Eukaryota</taxon>
        <taxon>Metazoa</taxon>
        <taxon>Ecdysozoa</taxon>
        <taxon>Arthropoda</taxon>
        <taxon>Hexapoda</taxon>
        <taxon>Insecta</taxon>
        <taxon>Pterygota</taxon>
        <taxon>Neoptera</taxon>
        <taxon>Paraneoptera</taxon>
        <taxon>Thysanoptera</taxon>
        <taxon>Terebrantia</taxon>
        <taxon>Thripoidea</taxon>
        <taxon>Thripidae</taxon>
        <taxon>Frankliniella</taxon>
    </lineage>
</organism>
<dbReference type="GO" id="GO:0008270">
    <property type="term" value="F:zinc ion binding"/>
    <property type="evidence" value="ECO:0007669"/>
    <property type="project" value="UniProtKB-KW"/>
</dbReference>
<dbReference type="Proteomes" id="UP000504606">
    <property type="component" value="Unplaced"/>
</dbReference>
<evidence type="ECO:0000313" key="7">
    <source>
        <dbReference type="Proteomes" id="UP000504606"/>
    </source>
</evidence>
<dbReference type="PROSITE" id="PS50089">
    <property type="entry name" value="ZF_RING_2"/>
    <property type="match status" value="1"/>
</dbReference>
<feature type="region of interest" description="Disordered" evidence="5">
    <location>
        <begin position="174"/>
        <end position="198"/>
    </location>
</feature>
<protein>
    <submittedName>
        <fullName evidence="8">Uncharacterized protein LOC113211376 isoform X1</fullName>
    </submittedName>
</protein>
<dbReference type="PROSITE" id="PS00518">
    <property type="entry name" value="ZF_RING_1"/>
    <property type="match status" value="1"/>
</dbReference>
<dbReference type="Pfam" id="PF14634">
    <property type="entry name" value="zf-RING_5"/>
    <property type="match status" value="1"/>
</dbReference>
<proteinExistence type="predicted"/>
<dbReference type="InterPro" id="IPR001841">
    <property type="entry name" value="Znf_RING"/>
</dbReference>
<dbReference type="SUPFAM" id="SSF57850">
    <property type="entry name" value="RING/U-box"/>
    <property type="match status" value="1"/>
</dbReference>
<dbReference type="Gene3D" id="3.30.40.10">
    <property type="entry name" value="Zinc/RING finger domain, C3HC4 (zinc finger)"/>
    <property type="match status" value="1"/>
</dbReference>
<evidence type="ECO:0000256" key="4">
    <source>
        <dbReference type="PROSITE-ProRule" id="PRU00175"/>
    </source>
</evidence>
<dbReference type="PANTHER" id="PTHR25464:SF2">
    <property type="entry name" value="RING-TYPE DOMAIN-CONTAINING PROTEIN"/>
    <property type="match status" value="1"/>
</dbReference>
<keyword evidence="7" id="KW-1185">Reference proteome</keyword>
<evidence type="ECO:0000256" key="2">
    <source>
        <dbReference type="ARBA" id="ARBA00022771"/>
    </source>
</evidence>
<keyword evidence="2 4" id="KW-0863">Zinc-finger</keyword>
<accession>A0A9C6U297</accession>
<dbReference type="InterPro" id="IPR017907">
    <property type="entry name" value="Znf_RING_CS"/>
</dbReference>
<sequence length="415" mass="46044">MDCDICFEDYNQGERSPKIMPCGHTVCLQCLLQVGKRECPTCRTVFSVDAGSLTTNIALLRLSADVKVPRGWCSDCRGSATDECWNEHDVVLVQRALKRQLHGVAIQAAGYLEKLQDQCKGEQALTALSLLSRESCKLSVQAGEKLLTGTVRNTEDPLVKAMWLVLAAKANFTEERQTESPQPAGASSSLASTQRPIKGPLGHGMDLNKFVFCGPETKQEEKAATLKAVRGVSRLADVHCNFDRAWSLQLLQCAAQTVEQLKILSPRKEHFRAMQSMLRLERLEVCCDAVLEAHRPGPPAAQPRHNSLKWLRAQNLHRDTLMSLLKGNAQTLEKLHLWVGTPGQQNWPLACNDLHSLLEQCGLRALRRIVLHRGMVSCLHSAADCTSQRSAVREVVPPGVEVLCEWCDYVPRESI</sequence>
<dbReference type="GeneID" id="113211376"/>
<dbReference type="AlphaFoldDB" id="A0A9C6U297"/>
<evidence type="ECO:0000313" key="8">
    <source>
        <dbReference type="RefSeq" id="XP_052120308.1"/>
    </source>
</evidence>
<evidence type="ECO:0000256" key="5">
    <source>
        <dbReference type="SAM" id="MobiDB-lite"/>
    </source>
</evidence>
<feature type="domain" description="RING-type" evidence="6">
    <location>
        <begin position="3"/>
        <end position="43"/>
    </location>
</feature>
<evidence type="ECO:0000256" key="1">
    <source>
        <dbReference type="ARBA" id="ARBA00022723"/>
    </source>
</evidence>
<dbReference type="PANTHER" id="PTHR25464">
    <property type="entry name" value="TRIPARTITE MOTIF-CONTAINING PROTEIN 2-LIKE PROTEIN"/>
    <property type="match status" value="1"/>
</dbReference>
<dbReference type="KEGG" id="foc:113211376"/>
<evidence type="ECO:0000259" key="6">
    <source>
        <dbReference type="PROSITE" id="PS50089"/>
    </source>
</evidence>
<dbReference type="SMART" id="SM00184">
    <property type="entry name" value="RING"/>
    <property type="match status" value="1"/>
</dbReference>
<feature type="compositionally biased region" description="Polar residues" evidence="5">
    <location>
        <begin position="179"/>
        <end position="195"/>
    </location>
</feature>
<evidence type="ECO:0000256" key="3">
    <source>
        <dbReference type="ARBA" id="ARBA00022833"/>
    </source>
</evidence>
<name>A0A9C6U297_FRAOC</name>
<dbReference type="InterPro" id="IPR032675">
    <property type="entry name" value="LRR_dom_sf"/>
</dbReference>
<dbReference type="Gene3D" id="3.80.10.10">
    <property type="entry name" value="Ribonuclease Inhibitor"/>
    <property type="match status" value="1"/>
</dbReference>
<gene>
    <name evidence="8" type="primary">LOC113211376</name>
</gene>